<proteinExistence type="predicted"/>
<dbReference type="EMBL" id="BPLR01014622">
    <property type="protein sequence ID" value="GIY70085.1"/>
    <property type="molecule type" value="Genomic_DNA"/>
</dbReference>
<dbReference type="Proteomes" id="UP001054945">
    <property type="component" value="Unassembled WGS sequence"/>
</dbReference>
<accession>A0AAV4VJE0</accession>
<gene>
    <name evidence="2" type="ORF">CEXT_764721</name>
</gene>
<evidence type="ECO:0000313" key="2">
    <source>
        <dbReference type="EMBL" id="GIY70085.1"/>
    </source>
</evidence>
<feature type="region of interest" description="Disordered" evidence="1">
    <location>
        <begin position="1"/>
        <end position="36"/>
    </location>
</feature>
<reference evidence="2 3" key="1">
    <citation type="submission" date="2021-06" db="EMBL/GenBank/DDBJ databases">
        <title>Caerostris extrusa draft genome.</title>
        <authorList>
            <person name="Kono N."/>
            <person name="Arakawa K."/>
        </authorList>
    </citation>
    <scope>NUCLEOTIDE SEQUENCE [LARGE SCALE GENOMIC DNA]</scope>
</reference>
<comment type="caution">
    <text evidence="2">The sequence shown here is derived from an EMBL/GenBank/DDBJ whole genome shotgun (WGS) entry which is preliminary data.</text>
</comment>
<sequence length="146" mass="16134">MINPAVQTAPNDQQSQPAPSVQQSQSVPPRKEVEKRHMDAEGFTIPPKHLIRRVTSTPCYHFYSATRLLKARTQPHSSTRVNSALSYAQIVNNQPAALRQPTDSSPDGSGLQSARNIIRFSSRTVQGFLLNSHTTKRFISPLSSGQ</sequence>
<dbReference type="AlphaFoldDB" id="A0AAV4VJE0"/>
<name>A0AAV4VJE0_CAEEX</name>
<organism evidence="2 3">
    <name type="scientific">Caerostris extrusa</name>
    <name type="common">Bark spider</name>
    <name type="synonym">Caerostris bankana</name>
    <dbReference type="NCBI Taxonomy" id="172846"/>
    <lineage>
        <taxon>Eukaryota</taxon>
        <taxon>Metazoa</taxon>
        <taxon>Ecdysozoa</taxon>
        <taxon>Arthropoda</taxon>
        <taxon>Chelicerata</taxon>
        <taxon>Arachnida</taxon>
        <taxon>Araneae</taxon>
        <taxon>Araneomorphae</taxon>
        <taxon>Entelegynae</taxon>
        <taxon>Araneoidea</taxon>
        <taxon>Araneidae</taxon>
        <taxon>Caerostris</taxon>
    </lineage>
</organism>
<evidence type="ECO:0000256" key="1">
    <source>
        <dbReference type="SAM" id="MobiDB-lite"/>
    </source>
</evidence>
<evidence type="ECO:0000313" key="3">
    <source>
        <dbReference type="Proteomes" id="UP001054945"/>
    </source>
</evidence>
<keyword evidence="3" id="KW-1185">Reference proteome</keyword>
<feature type="compositionally biased region" description="Low complexity" evidence="1">
    <location>
        <begin position="13"/>
        <end position="28"/>
    </location>
</feature>
<protein>
    <submittedName>
        <fullName evidence="2">Uncharacterized protein</fullName>
    </submittedName>
</protein>
<feature type="compositionally biased region" description="Polar residues" evidence="1">
    <location>
        <begin position="1"/>
        <end position="12"/>
    </location>
</feature>